<dbReference type="PROSITE" id="PS51257">
    <property type="entry name" value="PROKAR_LIPOPROTEIN"/>
    <property type="match status" value="1"/>
</dbReference>
<dbReference type="Gene3D" id="3.40.50.880">
    <property type="match status" value="1"/>
</dbReference>
<dbReference type="EMBL" id="FXAG01000025">
    <property type="protein sequence ID" value="SMF48347.1"/>
    <property type="molecule type" value="Genomic_DNA"/>
</dbReference>
<dbReference type="Pfam" id="PF12833">
    <property type="entry name" value="HTH_18"/>
    <property type="match status" value="1"/>
</dbReference>
<dbReference type="InterPro" id="IPR018062">
    <property type="entry name" value="HTH_AraC-typ_CS"/>
</dbReference>
<dbReference type="RefSeq" id="WP_085277567.1">
    <property type="nucleotide sequence ID" value="NZ_FXAG01000025.1"/>
</dbReference>
<dbReference type="PANTHER" id="PTHR46796:SF13">
    <property type="entry name" value="HTH-TYPE TRANSCRIPTIONAL ACTIVATOR RHAS"/>
    <property type="match status" value="1"/>
</dbReference>
<evidence type="ECO:0000256" key="2">
    <source>
        <dbReference type="ARBA" id="ARBA00023125"/>
    </source>
</evidence>
<evidence type="ECO:0000256" key="3">
    <source>
        <dbReference type="ARBA" id="ARBA00023163"/>
    </source>
</evidence>
<dbReference type="GO" id="GO:0043565">
    <property type="term" value="F:sequence-specific DNA binding"/>
    <property type="evidence" value="ECO:0007669"/>
    <property type="project" value="InterPro"/>
</dbReference>
<sequence length="323" mass="35687">MDTPRQLAVLLLPPCSMFGIGCLTEPFAQANRLSGKKLYQLSFYTWDGEPLPLSGGMAFPVSGALREATSFEQLFVLSEGVASFADSGLFTSELVRLAPRVTLLGGVHAGAWWLARAGVLDGYRAAIHWQDYPRFADRFPNVVASQRVFELDRDRFSCGGALAVLDGALALIGRDHGAELVESVAAALCAERVRGSEEKQRVPLLARVGERQPKLTEAVMLMEANIEEPLTTDEIAQFTGQSRRQLERMFKQHLDVPPSRYYLQLRLERARAMLRNTGKSVVQIGLLCGFSSGPHFSTVYRSHFGIAPREERFANETKPADAE</sequence>
<organism evidence="5 6">
    <name type="scientific">Pseudogulbenkiania subflava DSM 22618</name>
    <dbReference type="NCBI Taxonomy" id="1123014"/>
    <lineage>
        <taxon>Bacteria</taxon>
        <taxon>Pseudomonadati</taxon>
        <taxon>Pseudomonadota</taxon>
        <taxon>Betaproteobacteria</taxon>
        <taxon>Neisseriales</taxon>
        <taxon>Chromobacteriaceae</taxon>
        <taxon>Pseudogulbenkiania</taxon>
    </lineage>
</organism>
<evidence type="ECO:0000313" key="5">
    <source>
        <dbReference type="EMBL" id="SMF48347.1"/>
    </source>
</evidence>
<dbReference type="CDD" id="cd03136">
    <property type="entry name" value="GATase1_AraC_ArgR_like"/>
    <property type="match status" value="1"/>
</dbReference>
<dbReference type="InterPro" id="IPR050204">
    <property type="entry name" value="AraC_XylS_family_regulators"/>
</dbReference>
<protein>
    <submittedName>
        <fullName evidence="5">Transcriptional regulator GlxA family, contains an amidase domain and an AraC-type DNA-binding HTH domain</fullName>
    </submittedName>
</protein>
<keyword evidence="6" id="KW-1185">Reference proteome</keyword>
<evidence type="ECO:0000259" key="4">
    <source>
        <dbReference type="PROSITE" id="PS01124"/>
    </source>
</evidence>
<feature type="domain" description="HTH araC/xylS-type" evidence="4">
    <location>
        <begin position="216"/>
        <end position="314"/>
    </location>
</feature>
<evidence type="ECO:0000313" key="6">
    <source>
        <dbReference type="Proteomes" id="UP000192920"/>
    </source>
</evidence>
<dbReference type="GO" id="GO:0003700">
    <property type="term" value="F:DNA-binding transcription factor activity"/>
    <property type="evidence" value="ECO:0007669"/>
    <property type="project" value="InterPro"/>
</dbReference>
<dbReference type="AlphaFoldDB" id="A0A1Y6C8H2"/>
<dbReference type="InterPro" id="IPR009057">
    <property type="entry name" value="Homeodomain-like_sf"/>
</dbReference>
<proteinExistence type="predicted"/>
<evidence type="ECO:0000256" key="1">
    <source>
        <dbReference type="ARBA" id="ARBA00023015"/>
    </source>
</evidence>
<keyword evidence="1" id="KW-0805">Transcription regulation</keyword>
<dbReference type="SUPFAM" id="SSF46689">
    <property type="entry name" value="Homeodomain-like"/>
    <property type="match status" value="2"/>
</dbReference>
<dbReference type="Gene3D" id="1.10.10.60">
    <property type="entry name" value="Homeodomain-like"/>
    <property type="match status" value="1"/>
</dbReference>
<dbReference type="SMART" id="SM00342">
    <property type="entry name" value="HTH_ARAC"/>
    <property type="match status" value="1"/>
</dbReference>
<keyword evidence="2 5" id="KW-0238">DNA-binding</keyword>
<dbReference type="InterPro" id="IPR018060">
    <property type="entry name" value="HTH_AraC"/>
</dbReference>
<gene>
    <name evidence="5" type="ORF">SAMN02745746_03554</name>
</gene>
<keyword evidence="3" id="KW-0804">Transcription</keyword>
<dbReference type="PANTHER" id="PTHR46796">
    <property type="entry name" value="HTH-TYPE TRANSCRIPTIONAL ACTIVATOR RHAS-RELATED"/>
    <property type="match status" value="1"/>
</dbReference>
<dbReference type="InterPro" id="IPR029062">
    <property type="entry name" value="Class_I_gatase-like"/>
</dbReference>
<dbReference type="PROSITE" id="PS01124">
    <property type="entry name" value="HTH_ARAC_FAMILY_2"/>
    <property type="match status" value="1"/>
</dbReference>
<dbReference type="STRING" id="1123014.SAMN02745746_03554"/>
<name>A0A1Y6C8H2_9NEIS</name>
<dbReference type="SUPFAM" id="SSF52317">
    <property type="entry name" value="Class I glutamine amidotransferase-like"/>
    <property type="match status" value="1"/>
</dbReference>
<accession>A0A1Y6C8H2</accession>
<dbReference type="FunFam" id="1.10.10.60:FF:000090">
    <property type="entry name" value="Transcriptional regulator ArgR, AraC family"/>
    <property type="match status" value="1"/>
</dbReference>
<dbReference type="Proteomes" id="UP000192920">
    <property type="component" value="Unassembled WGS sequence"/>
</dbReference>
<reference evidence="6" key="1">
    <citation type="submission" date="2017-04" db="EMBL/GenBank/DDBJ databases">
        <authorList>
            <person name="Varghese N."/>
            <person name="Submissions S."/>
        </authorList>
    </citation>
    <scope>NUCLEOTIDE SEQUENCE [LARGE SCALE GENOMIC DNA]</scope>
    <source>
        <strain evidence="6">DSM 22618</strain>
    </source>
</reference>
<dbReference type="PROSITE" id="PS00041">
    <property type="entry name" value="HTH_ARAC_FAMILY_1"/>
    <property type="match status" value="1"/>
</dbReference>